<evidence type="ECO:0000256" key="2">
    <source>
        <dbReference type="SAM" id="SignalP"/>
    </source>
</evidence>
<feature type="chain" id="PRO_5005183554" evidence="2">
    <location>
        <begin position="45"/>
        <end position="200"/>
    </location>
</feature>
<dbReference type="PANTHER" id="PTHR44216">
    <property type="entry name" value="PROTEIN O-MANNOSYL-TRANSFERASE TMTC2"/>
    <property type="match status" value="1"/>
</dbReference>
<reference evidence="3 4" key="1">
    <citation type="submission" date="2015-05" db="EMBL/GenBank/DDBJ databases">
        <authorList>
            <person name="Tang B."/>
            <person name="Yu Y."/>
        </authorList>
    </citation>
    <scope>NUCLEOTIDE SEQUENCE [LARGE SCALE GENOMIC DNA]</scope>
    <source>
        <strain evidence="3 4">DSM 7029</strain>
    </source>
</reference>
<protein>
    <submittedName>
        <fullName evidence="3">Uncharacterized protein</fullName>
    </submittedName>
</protein>
<feature type="signal peptide" evidence="2">
    <location>
        <begin position="1"/>
        <end position="44"/>
    </location>
</feature>
<dbReference type="InterPro" id="IPR011990">
    <property type="entry name" value="TPR-like_helical_dom_sf"/>
</dbReference>
<dbReference type="PANTHER" id="PTHR44216:SF3">
    <property type="entry name" value="PROTEIN O-MANNOSYL-TRANSFERASE TMTC2"/>
    <property type="match status" value="1"/>
</dbReference>
<proteinExistence type="predicted"/>
<dbReference type="PROSITE" id="PS50293">
    <property type="entry name" value="TPR_REGION"/>
    <property type="match status" value="1"/>
</dbReference>
<keyword evidence="4" id="KW-1185">Reference proteome</keyword>
<dbReference type="Pfam" id="PF13432">
    <property type="entry name" value="TPR_16"/>
    <property type="match status" value="1"/>
</dbReference>
<dbReference type="InterPro" id="IPR052384">
    <property type="entry name" value="TMTC_O-mannosyltransferase"/>
</dbReference>
<accession>A0A0G3BH38</accession>
<keyword evidence="2" id="KW-0732">Signal</keyword>
<gene>
    <name evidence="3" type="ORF">AAW51_1976</name>
</gene>
<dbReference type="Gene3D" id="1.25.40.10">
    <property type="entry name" value="Tetratricopeptide repeat domain"/>
    <property type="match status" value="1"/>
</dbReference>
<dbReference type="GO" id="GO:0000030">
    <property type="term" value="F:mannosyltransferase activity"/>
    <property type="evidence" value="ECO:0007669"/>
    <property type="project" value="TreeGrafter"/>
</dbReference>
<dbReference type="EMBL" id="CP011371">
    <property type="protein sequence ID" value="AKJ28667.1"/>
    <property type="molecule type" value="Genomic_DNA"/>
</dbReference>
<dbReference type="SUPFAM" id="SSF48452">
    <property type="entry name" value="TPR-like"/>
    <property type="match status" value="1"/>
</dbReference>
<name>A0A0G3BH38_9BURK</name>
<evidence type="ECO:0000313" key="3">
    <source>
        <dbReference type="EMBL" id="AKJ28667.1"/>
    </source>
</evidence>
<sequence length="200" mass="21787">MHFRPSCRRLQHTLPASTRVRRAASGWVAGLLLGLGLCSAPAGAQDAETAQQLISAGKANEALPRIEQALSRRPDDVQLRFLKGVALSDQQRKADAIAQFEALIRDHPLLPEPYNNLGVLYAEEGNYDKARTALEMAVRVRPGYARAHENLGDVFVKLASQAYSRSLELDSDSRSTPPKLALVRRLLSSAPSAPPARSGR</sequence>
<organism evidence="3 4">
    <name type="scientific">Caldimonas brevitalea</name>
    <dbReference type="NCBI Taxonomy" id="413882"/>
    <lineage>
        <taxon>Bacteria</taxon>
        <taxon>Pseudomonadati</taxon>
        <taxon>Pseudomonadota</taxon>
        <taxon>Betaproteobacteria</taxon>
        <taxon>Burkholderiales</taxon>
        <taxon>Sphaerotilaceae</taxon>
        <taxon>Caldimonas</taxon>
    </lineage>
</organism>
<evidence type="ECO:0000256" key="1">
    <source>
        <dbReference type="PROSITE-ProRule" id="PRU00339"/>
    </source>
</evidence>
<dbReference type="RefSeq" id="WP_083438198.1">
    <property type="nucleotide sequence ID" value="NZ_CP011371.1"/>
</dbReference>
<dbReference type="GO" id="GO:0035269">
    <property type="term" value="P:protein O-linked glycosylation via mannose"/>
    <property type="evidence" value="ECO:0007669"/>
    <property type="project" value="TreeGrafter"/>
</dbReference>
<evidence type="ECO:0000313" key="4">
    <source>
        <dbReference type="Proteomes" id="UP000035352"/>
    </source>
</evidence>
<dbReference type="AlphaFoldDB" id="A0A0G3BH38"/>
<dbReference type="STRING" id="413882.AAW51_1976"/>
<keyword evidence="1" id="KW-0802">TPR repeat</keyword>
<dbReference type="KEGG" id="pbh:AAW51_1976"/>
<feature type="repeat" description="TPR" evidence="1">
    <location>
        <begin position="111"/>
        <end position="144"/>
    </location>
</feature>
<dbReference type="PROSITE" id="PS50005">
    <property type="entry name" value="TPR"/>
    <property type="match status" value="1"/>
</dbReference>
<dbReference type="Proteomes" id="UP000035352">
    <property type="component" value="Chromosome"/>
</dbReference>
<dbReference type="SMART" id="SM00028">
    <property type="entry name" value="TPR"/>
    <property type="match status" value="3"/>
</dbReference>
<dbReference type="Pfam" id="PF13414">
    <property type="entry name" value="TPR_11"/>
    <property type="match status" value="1"/>
</dbReference>
<dbReference type="InterPro" id="IPR019734">
    <property type="entry name" value="TPR_rpt"/>
</dbReference>